<dbReference type="InterPro" id="IPR036249">
    <property type="entry name" value="Thioredoxin-like_sf"/>
</dbReference>
<comment type="caution">
    <text evidence="6">The sequence shown here is derived from an EMBL/GenBank/DDBJ whole genome shotgun (WGS) entry which is preliminary data.</text>
</comment>
<evidence type="ECO:0000256" key="2">
    <source>
        <dbReference type="ARBA" id="ARBA00007801"/>
    </source>
</evidence>
<dbReference type="SUPFAM" id="SSF52833">
    <property type="entry name" value="Thioredoxin-like"/>
    <property type="match status" value="1"/>
</dbReference>
<keyword evidence="3" id="KW-0285">Flavoprotein</keyword>
<evidence type="ECO:0000259" key="5">
    <source>
        <dbReference type="Pfam" id="PF01494"/>
    </source>
</evidence>
<dbReference type="Gene3D" id="3.40.30.120">
    <property type="match status" value="1"/>
</dbReference>
<dbReference type="EMBL" id="BAAABW010000024">
    <property type="protein sequence ID" value="GAA0361683.1"/>
    <property type="molecule type" value="Genomic_DNA"/>
</dbReference>
<organism evidence="6 7">
    <name type="scientific">Streptomyces blastmyceticus</name>
    <dbReference type="NCBI Taxonomy" id="68180"/>
    <lineage>
        <taxon>Bacteria</taxon>
        <taxon>Bacillati</taxon>
        <taxon>Actinomycetota</taxon>
        <taxon>Actinomycetes</taxon>
        <taxon>Kitasatosporales</taxon>
        <taxon>Streptomycetaceae</taxon>
        <taxon>Streptomyces</taxon>
    </lineage>
</organism>
<gene>
    <name evidence="6" type="ORF">GCM10010319_44200</name>
</gene>
<reference evidence="6 7" key="1">
    <citation type="journal article" date="2019" name="Int. J. Syst. Evol. Microbiol.">
        <title>The Global Catalogue of Microorganisms (GCM) 10K type strain sequencing project: providing services to taxonomists for standard genome sequencing and annotation.</title>
        <authorList>
            <consortium name="The Broad Institute Genomics Platform"/>
            <consortium name="The Broad Institute Genome Sequencing Center for Infectious Disease"/>
            <person name="Wu L."/>
            <person name="Ma J."/>
        </authorList>
    </citation>
    <scope>NUCLEOTIDE SEQUENCE [LARGE SCALE GENOMIC DNA]</scope>
    <source>
        <strain evidence="6 7">JCM 4565</strain>
    </source>
</reference>
<dbReference type="Pfam" id="PF01494">
    <property type="entry name" value="FAD_binding_3"/>
    <property type="match status" value="1"/>
</dbReference>
<sequence>MTTTAVLIVGAGPTGLTLACTLARAGVPVRIVDKSPAFHDGSRGKGLNQRSREVLADLGMGEEFTAAGNPRLVFRKYRDGVAVADHAPGEGAAPSPDVPYATGLWIPQWRTEGILRAKLASYGVRVELGSEVAEFTQDQDGVAVTLADGRRVDAAYLVGCDGARGMVRKALGVAFDGAAEPELALVGDVEVEGGLDRGYWHQWIDEDGAVLLCPLPGTPRWQLQSSPEPDSDGGYAKPSLEVFQRQLDRHARMPGLRLTNPGWLSTYRVNVRMAERFRVGRVFLAGDAAHIHSIAGGLGMNTGIQDGYNLGWKLALVVNGAAGEGLLDTYEEERLPVAAWTLKITNERLRAVREGARKAGVGTEAGFSSDLTTLGVGYGWSSLAWGGPAAGERAPDAPCHDALTGAPVRLFEVFAGPRFTLLGFGPESAAALARVSAACGELVRTCLIDGSGAGLADPEGHAWRAYGMAGREGGGADGPGRAGRGGLVLVRPDNHVALTASVDRGAEVVDRLERLGR</sequence>
<evidence type="ECO:0000313" key="6">
    <source>
        <dbReference type="EMBL" id="GAA0361683.1"/>
    </source>
</evidence>
<dbReference type="PRINTS" id="PR00420">
    <property type="entry name" value="RNGMNOXGNASE"/>
</dbReference>
<name>A0ABN0XDY2_9ACTN</name>
<keyword evidence="4" id="KW-0274">FAD</keyword>
<feature type="domain" description="FAD-binding" evidence="5">
    <location>
        <begin position="4"/>
        <end position="340"/>
    </location>
</feature>
<keyword evidence="7" id="KW-1185">Reference proteome</keyword>
<evidence type="ECO:0000256" key="1">
    <source>
        <dbReference type="ARBA" id="ARBA00001974"/>
    </source>
</evidence>
<proteinExistence type="inferred from homology"/>
<dbReference type="InterPro" id="IPR002938">
    <property type="entry name" value="FAD-bd"/>
</dbReference>
<dbReference type="RefSeq" id="WP_344120195.1">
    <property type="nucleotide sequence ID" value="NZ_BAAABW010000024.1"/>
</dbReference>
<dbReference type="InterPro" id="IPR036188">
    <property type="entry name" value="FAD/NAD-bd_sf"/>
</dbReference>
<dbReference type="Proteomes" id="UP001500063">
    <property type="component" value="Unassembled WGS sequence"/>
</dbReference>
<comment type="similarity">
    <text evidence="2">Belongs to the PheA/TfdB FAD monooxygenase family.</text>
</comment>
<dbReference type="PANTHER" id="PTHR43004:SF19">
    <property type="entry name" value="BINDING MONOOXYGENASE, PUTATIVE (JCVI)-RELATED"/>
    <property type="match status" value="1"/>
</dbReference>
<dbReference type="Gene3D" id="3.30.70.2450">
    <property type="match status" value="1"/>
</dbReference>
<dbReference type="InterPro" id="IPR050641">
    <property type="entry name" value="RIFMO-like"/>
</dbReference>
<dbReference type="Gene3D" id="3.50.50.60">
    <property type="entry name" value="FAD/NAD(P)-binding domain"/>
    <property type="match status" value="1"/>
</dbReference>
<protein>
    <submittedName>
        <fullName evidence="6">FAD-dependent oxidoreductase</fullName>
    </submittedName>
</protein>
<evidence type="ECO:0000313" key="7">
    <source>
        <dbReference type="Proteomes" id="UP001500063"/>
    </source>
</evidence>
<dbReference type="SUPFAM" id="SSF51905">
    <property type="entry name" value="FAD/NAD(P)-binding domain"/>
    <property type="match status" value="1"/>
</dbReference>
<evidence type="ECO:0000256" key="3">
    <source>
        <dbReference type="ARBA" id="ARBA00022630"/>
    </source>
</evidence>
<evidence type="ECO:0000256" key="4">
    <source>
        <dbReference type="ARBA" id="ARBA00022827"/>
    </source>
</evidence>
<dbReference type="PANTHER" id="PTHR43004">
    <property type="entry name" value="TRK SYSTEM POTASSIUM UPTAKE PROTEIN"/>
    <property type="match status" value="1"/>
</dbReference>
<dbReference type="NCBIfam" id="NF004832">
    <property type="entry name" value="PRK06184.1"/>
    <property type="match status" value="1"/>
</dbReference>
<accession>A0ABN0XDY2</accession>
<comment type="cofactor">
    <cofactor evidence="1">
        <name>FAD</name>
        <dbReference type="ChEBI" id="CHEBI:57692"/>
    </cofactor>
</comment>